<comment type="caution">
    <text evidence="2">The sequence shown here is derived from an EMBL/GenBank/DDBJ whole genome shotgun (WGS) entry which is preliminary data.</text>
</comment>
<feature type="compositionally biased region" description="Polar residues" evidence="1">
    <location>
        <begin position="1"/>
        <end position="14"/>
    </location>
</feature>
<organism evidence="2 3">
    <name type="scientific">Trichoglossum hirsutum</name>
    <dbReference type="NCBI Taxonomy" id="265104"/>
    <lineage>
        <taxon>Eukaryota</taxon>
        <taxon>Fungi</taxon>
        <taxon>Dikarya</taxon>
        <taxon>Ascomycota</taxon>
        <taxon>Pezizomycotina</taxon>
        <taxon>Geoglossomycetes</taxon>
        <taxon>Geoglossales</taxon>
        <taxon>Geoglossaceae</taxon>
        <taxon>Trichoglossum</taxon>
    </lineage>
</organism>
<accession>A0A9P8L3I0</accession>
<keyword evidence="3" id="KW-1185">Reference proteome</keyword>
<protein>
    <submittedName>
        <fullName evidence="2">Uncharacterized protein</fullName>
    </submittedName>
</protein>
<dbReference type="EMBL" id="JAGHQM010003288">
    <property type="protein sequence ID" value="KAH0545186.1"/>
    <property type="molecule type" value="Genomic_DNA"/>
</dbReference>
<feature type="compositionally biased region" description="Acidic residues" evidence="1">
    <location>
        <begin position="98"/>
        <end position="107"/>
    </location>
</feature>
<gene>
    <name evidence="2" type="ORF">GP486_008466</name>
</gene>
<evidence type="ECO:0000256" key="1">
    <source>
        <dbReference type="SAM" id="MobiDB-lite"/>
    </source>
</evidence>
<name>A0A9P8L3I0_9PEZI</name>
<reference evidence="2" key="1">
    <citation type="submission" date="2021-03" db="EMBL/GenBank/DDBJ databases">
        <title>Comparative genomics and phylogenomic investigation of the class Geoglossomycetes provide insights into ecological specialization and systematics.</title>
        <authorList>
            <person name="Melie T."/>
            <person name="Pirro S."/>
            <person name="Miller A.N."/>
            <person name="Quandt A."/>
        </authorList>
    </citation>
    <scope>NUCLEOTIDE SEQUENCE</scope>
    <source>
        <strain evidence="2">CAQ_001_2017</strain>
    </source>
</reference>
<dbReference type="Proteomes" id="UP000750711">
    <property type="component" value="Unassembled WGS sequence"/>
</dbReference>
<sequence length="333" mass="34917">MPQQMSSMSINAPNATYGAPRDTMPSHSHARQQSASMDKPSFENPNPVLPTTQPIARPTPIQRPSSVAPQHRGGEDTTHGSRTDVDDLSNHLGSSALLEDEDAEDEPYLSNPPLISRRGSTAPGPPRSGRLGFASSSFGQDAIGQNKIDGFAGVGNNTWGAPPMAFGSPLPGASTWSNVPNAGWSNANSFGVIGGGAGRPGTSRPVHVRLMVCQACKQLTTSKKNGDEFHEISAVLRQIDQMRPTNEAPVQMKELLDICETEGDVQNGGGVFTIQKDAQGRTFVKHEVDEGMAGPARGNMAPGEIGSPIPNSSVPAAFRAFQSGPGVASPSGF</sequence>
<evidence type="ECO:0000313" key="2">
    <source>
        <dbReference type="EMBL" id="KAH0545186.1"/>
    </source>
</evidence>
<feature type="compositionally biased region" description="Basic and acidic residues" evidence="1">
    <location>
        <begin position="72"/>
        <end position="89"/>
    </location>
</feature>
<proteinExistence type="predicted"/>
<dbReference type="AlphaFoldDB" id="A0A9P8L3I0"/>
<feature type="region of interest" description="Disordered" evidence="1">
    <location>
        <begin position="1"/>
        <end position="138"/>
    </location>
</feature>
<evidence type="ECO:0000313" key="3">
    <source>
        <dbReference type="Proteomes" id="UP000750711"/>
    </source>
</evidence>